<dbReference type="CDD" id="cd20521">
    <property type="entry name" value="CYCLIN_CCNF_rpt1"/>
    <property type="match status" value="1"/>
</dbReference>
<dbReference type="RefSeq" id="XP_011454681.2">
    <property type="nucleotide sequence ID" value="XM_011456379.4"/>
</dbReference>
<evidence type="ECO:0000256" key="7">
    <source>
        <dbReference type="ARBA" id="ARBA00022776"/>
    </source>
</evidence>
<evidence type="ECO:0000313" key="15">
    <source>
        <dbReference type="Proteomes" id="UP000005408"/>
    </source>
</evidence>
<evidence type="ECO:0000259" key="13">
    <source>
        <dbReference type="PROSITE" id="PS50181"/>
    </source>
</evidence>
<dbReference type="CDD" id="cd20522">
    <property type="entry name" value="CYCLIN_CCNF_rpt2"/>
    <property type="match status" value="1"/>
</dbReference>
<evidence type="ECO:0000256" key="11">
    <source>
        <dbReference type="RuleBase" id="RU000383"/>
    </source>
</evidence>
<accession>A0A8W8IK35</accession>
<dbReference type="PROSITE" id="PS50181">
    <property type="entry name" value="FBOX"/>
    <property type="match status" value="1"/>
</dbReference>
<feature type="domain" description="F-box" evidence="13">
    <location>
        <begin position="36"/>
        <end position="83"/>
    </location>
</feature>
<dbReference type="GO" id="GO:0048471">
    <property type="term" value="C:perinuclear region of cytoplasm"/>
    <property type="evidence" value="ECO:0007669"/>
    <property type="project" value="UniProtKB-SubCell"/>
</dbReference>
<evidence type="ECO:0000256" key="1">
    <source>
        <dbReference type="ARBA" id="ARBA00004114"/>
    </source>
</evidence>
<name>A0A8W8IK35_MAGGI</name>
<dbReference type="InterPro" id="IPR039361">
    <property type="entry name" value="Cyclin"/>
</dbReference>
<evidence type="ECO:0000256" key="2">
    <source>
        <dbReference type="ARBA" id="ARBA00004556"/>
    </source>
</evidence>
<dbReference type="InterPro" id="IPR001810">
    <property type="entry name" value="F-box_dom"/>
</dbReference>
<dbReference type="GeneID" id="105347344"/>
<keyword evidence="8 11" id="KW-0195">Cyclin</keyword>
<comment type="similarity">
    <text evidence="3">Belongs to the cyclin family. Cyclin AB subfamily.</text>
</comment>
<dbReference type="Gene3D" id="1.10.472.10">
    <property type="entry name" value="Cyclin-like"/>
    <property type="match status" value="2"/>
</dbReference>
<feature type="compositionally biased region" description="Polar residues" evidence="12">
    <location>
        <begin position="687"/>
        <end position="705"/>
    </location>
</feature>
<evidence type="ECO:0000313" key="14">
    <source>
        <dbReference type="EnsemblMetazoa" id="G1469.3:cds"/>
    </source>
</evidence>
<feature type="compositionally biased region" description="Acidic residues" evidence="12">
    <location>
        <begin position="619"/>
        <end position="631"/>
    </location>
</feature>
<evidence type="ECO:0000256" key="9">
    <source>
        <dbReference type="ARBA" id="ARBA00023212"/>
    </source>
</evidence>
<dbReference type="Gene3D" id="1.20.1280.50">
    <property type="match status" value="1"/>
</dbReference>
<evidence type="ECO:0000256" key="5">
    <source>
        <dbReference type="ARBA" id="ARBA00022490"/>
    </source>
</evidence>
<dbReference type="AlphaFoldDB" id="A0A8W8IK35"/>
<keyword evidence="7" id="KW-0498">Mitosis</keyword>
<feature type="region of interest" description="Disordered" evidence="12">
    <location>
        <begin position="733"/>
        <end position="763"/>
    </location>
</feature>
<dbReference type="SMART" id="SM01332">
    <property type="entry name" value="Cyclin_C"/>
    <property type="match status" value="1"/>
</dbReference>
<dbReference type="Pfam" id="PF02984">
    <property type="entry name" value="Cyclin_C"/>
    <property type="match status" value="1"/>
</dbReference>
<sequence length="782" mass="87957">MVLVSFFLSALHRLKKSPNTFIPVHMHLGPRTRSSQVSLWNLPEELILYILKGLPIRDLLSMRAVNSSFRDIIDGCSTLWNTASFQDVWPSSNNIQHFEKAAEFDNMEALIKMAIAYLYNEGLPGDFEGRNVTSNGIRAAQLFCQIESMTSFEPFTWLFIRPPWSINGACCKECVFVYMKNYLQDSDNQDTKNVHVCVAKTLLLLDDEEKMSESDVFLNNASQLGSGSAAFLLWQKQYQDCVVTDRARNLQSIRQLREIAKMNNLDSKLSLCKMYANGMYGGISQSQAAMFVQELVQSTTPSNTQECFKTSQELTTSMRYILVDWLVEIAGMKDFSSHTLHIAVSVVDRYLKVHKTSRSRLQLLGVSAMVLCSRFLGKDIITIREAAWLTDNTYKYEDVVRMMGEITATLKGNIRIPNSLDFVEIFCSVAGLDKKCSSLAEYICELTLLQAEMGQYSPAEIAASCVLLARLLMKLEMPWPDRIVNFSGFSVEDISRCAFHIHEKCFLEGSVVDHRDVKLQAVKLRYGEEKFHKVSEIPIMSYEELCSMLGVTEHILQGTDVCVKFRNADELILSPSRKKRKCERVYPHLQDRENAATPSIEDNSAIMEESAMSGYYGDRDEDSFQEYDDSSEDHTSPSDLECGSESDTYFASISKSDKNNEMPFNLSFSTISSDQITHSSPKKSCDQESSSGISSSPNTASDNSPSCSYAFVPKSPLGISGHSSHIWSLNSSRKNTVSSDSDMSSPRCSEKLGATSYMTLRRTTKRKSRQSLCYSASFSGQH</sequence>
<dbReference type="GO" id="GO:0051301">
    <property type="term" value="P:cell division"/>
    <property type="evidence" value="ECO:0007669"/>
    <property type="project" value="UniProtKB-KW"/>
</dbReference>
<dbReference type="EnsemblMetazoa" id="G1469.2">
    <property type="protein sequence ID" value="G1469.2:cds"/>
    <property type="gene ID" value="G1469"/>
</dbReference>
<dbReference type="InterPro" id="IPR006671">
    <property type="entry name" value="Cyclin_N"/>
</dbReference>
<keyword evidence="5" id="KW-0963">Cytoplasm</keyword>
<dbReference type="InterPro" id="IPR048258">
    <property type="entry name" value="Cyclins_cyclin-box"/>
</dbReference>
<dbReference type="SMART" id="SM00256">
    <property type="entry name" value="FBOX"/>
    <property type="match status" value="1"/>
</dbReference>
<comment type="subcellular location">
    <subcellularLocation>
        <location evidence="1">Cytoplasm</location>
        <location evidence="1">Cytoskeleton</location>
        <location evidence="1">Microtubule organizing center</location>
        <location evidence="1">Centrosome</location>
        <location evidence="1">Centriole</location>
    </subcellularLocation>
    <subcellularLocation>
        <location evidence="2">Cytoplasm</location>
        <location evidence="2">Perinuclear region</location>
    </subcellularLocation>
</comment>
<dbReference type="CDD" id="cd22082">
    <property type="entry name" value="F-box_FBXO1"/>
    <property type="match status" value="1"/>
</dbReference>
<protein>
    <recommendedName>
        <fullName evidence="4">Cyclin-F</fullName>
    </recommendedName>
</protein>
<dbReference type="GO" id="GO:0005814">
    <property type="term" value="C:centriole"/>
    <property type="evidence" value="ECO:0007669"/>
    <property type="project" value="UniProtKB-SubCell"/>
</dbReference>
<keyword evidence="10" id="KW-0131">Cell cycle</keyword>
<reference evidence="14" key="1">
    <citation type="submission" date="2022-08" db="UniProtKB">
        <authorList>
            <consortium name="EnsemblMetazoa"/>
        </authorList>
    </citation>
    <scope>IDENTIFICATION</scope>
    <source>
        <strain evidence="14">05x7-T-G4-1.051#20</strain>
    </source>
</reference>
<dbReference type="EnsemblMetazoa" id="G1469.3">
    <property type="protein sequence ID" value="G1469.3:cds"/>
    <property type="gene ID" value="G1469"/>
</dbReference>
<dbReference type="InterPro" id="IPR036915">
    <property type="entry name" value="Cyclin-like_sf"/>
</dbReference>
<dbReference type="InterPro" id="IPR036047">
    <property type="entry name" value="F-box-like_dom_sf"/>
</dbReference>
<keyword evidence="15" id="KW-1185">Reference proteome</keyword>
<evidence type="ECO:0000256" key="8">
    <source>
        <dbReference type="ARBA" id="ARBA00023127"/>
    </source>
</evidence>
<feature type="region of interest" description="Disordered" evidence="12">
    <location>
        <begin position="615"/>
        <end position="644"/>
    </location>
</feature>
<organism evidence="14 15">
    <name type="scientific">Magallana gigas</name>
    <name type="common">Pacific oyster</name>
    <name type="synonym">Crassostrea gigas</name>
    <dbReference type="NCBI Taxonomy" id="29159"/>
    <lineage>
        <taxon>Eukaryota</taxon>
        <taxon>Metazoa</taxon>
        <taxon>Spiralia</taxon>
        <taxon>Lophotrochozoa</taxon>
        <taxon>Mollusca</taxon>
        <taxon>Bivalvia</taxon>
        <taxon>Autobranchia</taxon>
        <taxon>Pteriomorphia</taxon>
        <taxon>Ostreida</taxon>
        <taxon>Ostreoidea</taxon>
        <taxon>Ostreidae</taxon>
        <taxon>Magallana</taxon>
    </lineage>
</organism>
<keyword evidence="6" id="KW-0132">Cell division</keyword>
<dbReference type="SUPFAM" id="SSF81383">
    <property type="entry name" value="F-box domain"/>
    <property type="match status" value="1"/>
</dbReference>
<dbReference type="SUPFAM" id="SSF47954">
    <property type="entry name" value="Cyclin-like"/>
    <property type="match status" value="2"/>
</dbReference>
<keyword evidence="9" id="KW-0206">Cytoskeleton</keyword>
<evidence type="ECO:0000256" key="4">
    <source>
        <dbReference type="ARBA" id="ARBA00019493"/>
    </source>
</evidence>
<dbReference type="Pfam" id="PF12937">
    <property type="entry name" value="F-box-like"/>
    <property type="match status" value="1"/>
</dbReference>
<dbReference type="KEGG" id="crg:105347344"/>
<dbReference type="PANTHER" id="PTHR10177">
    <property type="entry name" value="CYCLINS"/>
    <property type="match status" value="1"/>
</dbReference>
<evidence type="ECO:0000256" key="3">
    <source>
        <dbReference type="ARBA" id="ARBA00006955"/>
    </source>
</evidence>
<evidence type="ECO:0000256" key="10">
    <source>
        <dbReference type="ARBA" id="ARBA00023306"/>
    </source>
</evidence>
<dbReference type="SMART" id="SM00385">
    <property type="entry name" value="CYCLIN"/>
    <property type="match status" value="2"/>
</dbReference>
<evidence type="ECO:0000256" key="6">
    <source>
        <dbReference type="ARBA" id="ARBA00022618"/>
    </source>
</evidence>
<dbReference type="Proteomes" id="UP000005408">
    <property type="component" value="Unassembled WGS sequence"/>
</dbReference>
<dbReference type="FunFam" id="1.10.472.10:FF:000038">
    <property type="entry name" value="Cyclin F"/>
    <property type="match status" value="1"/>
</dbReference>
<feature type="region of interest" description="Disordered" evidence="12">
    <location>
        <begin position="673"/>
        <end position="705"/>
    </location>
</feature>
<dbReference type="InterPro" id="IPR004367">
    <property type="entry name" value="Cyclin_C-dom"/>
</dbReference>
<dbReference type="PROSITE" id="PS00292">
    <property type="entry name" value="CYCLINS"/>
    <property type="match status" value="1"/>
</dbReference>
<dbReference type="InterPro" id="IPR013763">
    <property type="entry name" value="Cyclin-like_dom"/>
</dbReference>
<proteinExistence type="inferred from homology"/>
<dbReference type="Pfam" id="PF00134">
    <property type="entry name" value="Cyclin_N"/>
    <property type="match status" value="1"/>
</dbReference>
<evidence type="ECO:0000256" key="12">
    <source>
        <dbReference type="SAM" id="MobiDB-lite"/>
    </source>
</evidence>